<feature type="transmembrane region" description="Helical" evidence="11">
    <location>
        <begin position="208"/>
        <end position="229"/>
    </location>
</feature>
<evidence type="ECO:0000256" key="3">
    <source>
        <dbReference type="ARBA" id="ARBA00008731"/>
    </source>
</evidence>
<keyword evidence="4 11" id="KW-0812">Transmembrane</keyword>
<dbReference type="InterPro" id="IPR058533">
    <property type="entry name" value="Cation_efflux_TM"/>
</dbReference>
<keyword evidence="9 11" id="KW-0472">Membrane</keyword>
<keyword evidence="10" id="KW-0968">Cytoplasmic vesicle</keyword>
<evidence type="ECO:0000256" key="8">
    <source>
        <dbReference type="ARBA" id="ARBA00023018"/>
    </source>
</evidence>
<feature type="transmembrane region" description="Helical" evidence="11">
    <location>
        <begin position="39"/>
        <end position="59"/>
    </location>
</feature>
<feature type="transmembrane region" description="Helical" evidence="11">
    <location>
        <begin position="147"/>
        <end position="167"/>
    </location>
</feature>
<dbReference type="Gene3D" id="1.20.1510.10">
    <property type="entry name" value="Cation efflux protein transmembrane domain"/>
    <property type="match status" value="1"/>
</dbReference>
<keyword evidence="5" id="KW-0967">Endosome</keyword>
<evidence type="ECO:0000313" key="13">
    <source>
        <dbReference type="EMBL" id="CAD9858448.1"/>
    </source>
</evidence>
<evidence type="ECO:0000256" key="1">
    <source>
        <dbReference type="ARBA" id="ARBA00004146"/>
    </source>
</evidence>
<dbReference type="InterPro" id="IPR027469">
    <property type="entry name" value="Cation_efflux_TMD_sf"/>
</dbReference>
<feature type="domain" description="Cation efflux protein transmembrane" evidence="12">
    <location>
        <begin position="104"/>
        <end position="229"/>
    </location>
</feature>
<keyword evidence="8" id="KW-0770">Synapse</keyword>
<comment type="similarity">
    <text evidence="3">Belongs to the TMEM163 family.</text>
</comment>
<dbReference type="GO" id="GO:0008324">
    <property type="term" value="F:monoatomic cation transmembrane transporter activity"/>
    <property type="evidence" value="ECO:0007669"/>
    <property type="project" value="InterPro"/>
</dbReference>
<dbReference type="InterPro" id="IPR026765">
    <property type="entry name" value="Tmem163"/>
</dbReference>
<protein>
    <recommendedName>
        <fullName evidence="12">Cation efflux protein transmembrane domain-containing protein</fullName>
    </recommendedName>
</protein>
<accession>A0A7S2UUW9</accession>
<organism evidence="13">
    <name type="scientific">Fibrocapsa japonica</name>
    <dbReference type="NCBI Taxonomy" id="94617"/>
    <lineage>
        <taxon>Eukaryota</taxon>
        <taxon>Sar</taxon>
        <taxon>Stramenopiles</taxon>
        <taxon>Ochrophyta</taxon>
        <taxon>Raphidophyceae</taxon>
        <taxon>Chattonellales</taxon>
        <taxon>Chattonellaceae</taxon>
        <taxon>Fibrocapsa</taxon>
    </lineage>
</organism>
<evidence type="ECO:0000256" key="7">
    <source>
        <dbReference type="ARBA" id="ARBA00022989"/>
    </source>
</evidence>
<keyword evidence="6" id="KW-0862">Zinc</keyword>
<evidence type="ECO:0000256" key="4">
    <source>
        <dbReference type="ARBA" id="ARBA00022692"/>
    </source>
</evidence>
<evidence type="ECO:0000256" key="6">
    <source>
        <dbReference type="ARBA" id="ARBA00022833"/>
    </source>
</evidence>
<dbReference type="EMBL" id="HBHR01002292">
    <property type="protein sequence ID" value="CAD9858448.1"/>
    <property type="molecule type" value="Transcribed_RNA"/>
</dbReference>
<feature type="transmembrane region" description="Helical" evidence="11">
    <location>
        <begin position="106"/>
        <end position="127"/>
    </location>
</feature>
<reference evidence="13" key="1">
    <citation type="submission" date="2021-01" db="EMBL/GenBank/DDBJ databases">
        <authorList>
            <person name="Corre E."/>
            <person name="Pelletier E."/>
            <person name="Niang G."/>
            <person name="Scheremetjew M."/>
            <person name="Finn R."/>
            <person name="Kale V."/>
            <person name="Holt S."/>
            <person name="Cochrane G."/>
            <person name="Meng A."/>
            <person name="Brown T."/>
            <person name="Cohen L."/>
        </authorList>
    </citation>
    <scope>NUCLEOTIDE SEQUENCE</scope>
    <source>
        <strain evidence="13">CCMP1661</strain>
    </source>
</reference>
<dbReference type="Pfam" id="PF01545">
    <property type="entry name" value="Cation_efflux"/>
    <property type="match status" value="1"/>
</dbReference>
<evidence type="ECO:0000256" key="9">
    <source>
        <dbReference type="ARBA" id="ARBA00023136"/>
    </source>
</evidence>
<dbReference type="PANTHER" id="PTHR31937">
    <property type="entry name" value="TRANSMEMBRANE PROTEIN 163"/>
    <property type="match status" value="1"/>
</dbReference>
<sequence>MLSIVKYTKKMVHKESNSNKMGIGWLDCDHSSAKRNAIISAYLSIVAGLLEFVFSYMAGESEDSVSIMGIASMAIIEAAGSALVAWRWQFWDKQELQKTLPFKEAVCSMSIALMMIPSIVLLLYNSLDSLFNHETPDGEAQSLEVSLFSSVASLLLYGYKMHVGLILKSPVVIADAKSSLCVGLVAMVVILTDILQQLVWFADDAMGLVLSFFITYQVTTIIADGLALLRAQQHAESVCLLPHHRDGRAKVDKCSQ</sequence>
<name>A0A7S2UUW9_9STRA</name>
<feature type="transmembrane region" description="Helical" evidence="11">
    <location>
        <begin position="179"/>
        <end position="202"/>
    </location>
</feature>
<evidence type="ECO:0000256" key="2">
    <source>
        <dbReference type="ARBA" id="ARBA00004644"/>
    </source>
</evidence>
<comment type="subcellular location">
    <subcellularLocation>
        <location evidence="2">Cytoplasmic vesicle</location>
        <location evidence="2">Secretory vesicle</location>
        <location evidence="2">Synaptic vesicle membrane</location>
        <topology evidence="2">Multi-pass membrane protein</topology>
    </subcellularLocation>
    <subcellularLocation>
        <location evidence="1">Early endosome membrane</location>
    </subcellularLocation>
</comment>
<dbReference type="SUPFAM" id="SSF161111">
    <property type="entry name" value="Cation efflux protein transmembrane domain-like"/>
    <property type="match status" value="1"/>
</dbReference>
<evidence type="ECO:0000259" key="12">
    <source>
        <dbReference type="Pfam" id="PF01545"/>
    </source>
</evidence>
<dbReference type="PANTHER" id="PTHR31937:SF2">
    <property type="entry name" value="TRANSMEMBRANE PROTEIN 163"/>
    <property type="match status" value="1"/>
</dbReference>
<feature type="transmembrane region" description="Helical" evidence="11">
    <location>
        <begin position="65"/>
        <end position="86"/>
    </location>
</feature>
<dbReference type="GO" id="GO:0031901">
    <property type="term" value="C:early endosome membrane"/>
    <property type="evidence" value="ECO:0007669"/>
    <property type="project" value="UniProtKB-SubCell"/>
</dbReference>
<evidence type="ECO:0000256" key="5">
    <source>
        <dbReference type="ARBA" id="ARBA00022753"/>
    </source>
</evidence>
<keyword evidence="7 11" id="KW-1133">Transmembrane helix</keyword>
<evidence type="ECO:0000256" key="10">
    <source>
        <dbReference type="ARBA" id="ARBA00023329"/>
    </source>
</evidence>
<gene>
    <name evidence="13" type="ORF">FJAP1339_LOCUS966</name>
</gene>
<proteinExistence type="inferred from homology"/>
<evidence type="ECO:0000256" key="11">
    <source>
        <dbReference type="SAM" id="Phobius"/>
    </source>
</evidence>
<dbReference type="AlphaFoldDB" id="A0A7S2UUW9"/>